<dbReference type="GO" id="GO:0004519">
    <property type="term" value="F:endonuclease activity"/>
    <property type="evidence" value="ECO:0007669"/>
    <property type="project" value="UniProtKB-KW"/>
</dbReference>
<dbReference type="Gene3D" id="1.10.10.10">
    <property type="entry name" value="Winged helix-like DNA-binding domain superfamily/Winged helix DNA-binding domain"/>
    <property type="match status" value="1"/>
</dbReference>
<dbReference type="EMBL" id="MK072091">
    <property type="protein sequence ID" value="AYV78705.1"/>
    <property type="molecule type" value="Genomic_DNA"/>
</dbReference>
<sequence length="266" mass="30698">MDLTNFEKIPNNTQYLISKKGEIYSTKTSKILKQRENNGYYNIKLKGTEFPVSKLVAMAYIENPKNLDRVNHINGDTFDNRVENLEWMTQQENVHHALETGLTVPSTERVIQYDLNNIELKRFDSVKSAAESIKLTRHAIIRACNGKNKTAGGFVWKYENQDKYKQINLKGMKKIDGFPYKINKLGEVYSITNKRILKPMLNAKGVTYVTLCNDDGKKNCYVHILVAKTFIKNPDKKPYVSHKNGIRNDNRMENLKWTTASEANEK</sequence>
<gene>
    <name evidence="2" type="ORF">Edafosvirus26_7</name>
</gene>
<evidence type="ECO:0000313" key="2">
    <source>
        <dbReference type="EMBL" id="AYV78705.1"/>
    </source>
</evidence>
<dbReference type="InterPro" id="IPR003647">
    <property type="entry name" value="Intron_nuc_1_rpt"/>
</dbReference>
<keyword evidence="2" id="KW-0540">Nuclease</keyword>
<reference evidence="2" key="1">
    <citation type="submission" date="2018-10" db="EMBL/GenBank/DDBJ databases">
        <title>Hidden diversity of soil giant viruses.</title>
        <authorList>
            <person name="Schulz F."/>
            <person name="Alteio L."/>
            <person name="Goudeau D."/>
            <person name="Ryan E.M."/>
            <person name="Malmstrom R.R."/>
            <person name="Blanchard J."/>
            <person name="Woyke T."/>
        </authorList>
    </citation>
    <scope>NUCLEOTIDE SEQUENCE</scope>
    <source>
        <strain evidence="2">EDV1</strain>
    </source>
</reference>
<organism evidence="2">
    <name type="scientific">Edafosvirus sp</name>
    <dbReference type="NCBI Taxonomy" id="2487765"/>
    <lineage>
        <taxon>Viruses</taxon>
        <taxon>Varidnaviria</taxon>
        <taxon>Bamfordvirae</taxon>
        <taxon>Nucleocytoviricota</taxon>
        <taxon>Megaviricetes</taxon>
        <taxon>Imitervirales</taxon>
        <taxon>Mimiviridae</taxon>
        <taxon>Klosneuvirinae</taxon>
    </lineage>
</organism>
<dbReference type="InterPro" id="IPR003615">
    <property type="entry name" value="HNH_nuc"/>
</dbReference>
<protein>
    <submittedName>
        <fullName evidence="2">Putative HNH endonuclease</fullName>
    </submittedName>
</protein>
<feature type="domain" description="HNH nuclease" evidence="1">
    <location>
        <begin position="70"/>
        <end position="94"/>
    </location>
</feature>
<dbReference type="Gene3D" id="3.90.75.20">
    <property type="match status" value="2"/>
</dbReference>
<evidence type="ECO:0000259" key="1">
    <source>
        <dbReference type="Pfam" id="PF13392"/>
    </source>
</evidence>
<dbReference type="InterPro" id="IPR044925">
    <property type="entry name" value="His-Me_finger_sf"/>
</dbReference>
<feature type="domain" description="HNH nuclease" evidence="1">
    <location>
        <begin position="221"/>
        <end position="263"/>
    </location>
</feature>
<dbReference type="SUPFAM" id="SSF54060">
    <property type="entry name" value="His-Me finger endonucleases"/>
    <property type="match status" value="2"/>
</dbReference>
<name>A0A3G4ZUY1_9VIRU</name>
<proteinExistence type="predicted"/>
<keyword evidence="2" id="KW-0255">Endonuclease</keyword>
<accession>A0A3G4ZUY1</accession>
<dbReference type="Pfam" id="PF13392">
    <property type="entry name" value="HNH_3"/>
    <property type="match status" value="2"/>
</dbReference>
<dbReference type="InterPro" id="IPR036388">
    <property type="entry name" value="WH-like_DNA-bd_sf"/>
</dbReference>
<dbReference type="SUPFAM" id="SSF64496">
    <property type="entry name" value="DNA-binding domain of intron-encoded endonucleases"/>
    <property type="match status" value="1"/>
</dbReference>
<dbReference type="SMART" id="SM00497">
    <property type="entry name" value="IENR1"/>
    <property type="match status" value="1"/>
</dbReference>
<keyword evidence="2" id="KW-0378">Hydrolase</keyword>